<dbReference type="PANTHER" id="PTHR37950:SF1">
    <property type="entry name" value="4-HYDROXYPHENYLACETATE CATABOLISM PROTEIN"/>
    <property type="match status" value="1"/>
</dbReference>
<comment type="caution">
    <text evidence="2">The sequence shown here is derived from an EMBL/GenBank/DDBJ whole genome shotgun (WGS) entry which is preliminary data.</text>
</comment>
<dbReference type="SUPFAM" id="SSF55331">
    <property type="entry name" value="Tautomerase/MIF"/>
    <property type="match status" value="1"/>
</dbReference>
<dbReference type="PANTHER" id="PTHR37950">
    <property type="entry name" value="4-HYDROXYPHENYLACETATE CATABOLISM PROTEIN"/>
    <property type="match status" value="1"/>
</dbReference>
<dbReference type="GO" id="GO:0008704">
    <property type="term" value="F:5-carboxymethyl-2-hydroxymuconate delta-isomerase activity"/>
    <property type="evidence" value="ECO:0007669"/>
    <property type="project" value="InterPro"/>
</dbReference>
<keyword evidence="3" id="KW-1185">Reference proteome</keyword>
<accession>A0A919FYT7</accession>
<dbReference type="AlphaFoldDB" id="A0A919FYT7"/>
<evidence type="ECO:0000313" key="2">
    <source>
        <dbReference type="EMBL" id="GHH74900.1"/>
    </source>
</evidence>
<organism evidence="2 3">
    <name type="scientific">Kitasatospora indigofera</name>
    <dbReference type="NCBI Taxonomy" id="67307"/>
    <lineage>
        <taxon>Bacteria</taxon>
        <taxon>Bacillati</taxon>
        <taxon>Actinomycetota</taxon>
        <taxon>Actinomycetes</taxon>
        <taxon>Kitasatosporales</taxon>
        <taxon>Streptomycetaceae</taxon>
        <taxon>Kitasatospora</taxon>
    </lineage>
</organism>
<gene>
    <name evidence="2" type="ORF">GCM10018781_42650</name>
</gene>
<dbReference type="Proteomes" id="UP000617734">
    <property type="component" value="Unassembled WGS sequence"/>
</dbReference>
<dbReference type="InterPro" id="IPR004220">
    <property type="entry name" value="5-COMe_2-OHmuconate_Isoase"/>
</dbReference>
<feature type="region of interest" description="Disordered" evidence="1">
    <location>
        <begin position="1"/>
        <end position="23"/>
    </location>
</feature>
<dbReference type="Pfam" id="PF02962">
    <property type="entry name" value="CHMI"/>
    <property type="match status" value="1"/>
</dbReference>
<proteinExistence type="predicted"/>
<dbReference type="EMBL" id="BNBO01000024">
    <property type="protein sequence ID" value="GHH74900.1"/>
    <property type="molecule type" value="Genomic_DNA"/>
</dbReference>
<reference evidence="2" key="2">
    <citation type="submission" date="2020-09" db="EMBL/GenBank/DDBJ databases">
        <authorList>
            <person name="Sun Q."/>
            <person name="Ohkuma M."/>
        </authorList>
    </citation>
    <scope>NUCLEOTIDE SEQUENCE</scope>
    <source>
        <strain evidence="2">JCM 4646</strain>
    </source>
</reference>
<name>A0A919FYT7_9ACTN</name>
<dbReference type="Gene3D" id="3.30.429.10">
    <property type="entry name" value="Macrophage Migration Inhibitory Factor"/>
    <property type="match status" value="1"/>
</dbReference>
<reference evidence="2" key="1">
    <citation type="journal article" date="2014" name="Int. J. Syst. Evol. Microbiol.">
        <title>Complete genome sequence of Corynebacterium casei LMG S-19264T (=DSM 44701T), isolated from a smear-ripened cheese.</title>
        <authorList>
            <consortium name="US DOE Joint Genome Institute (JGI-PGF)"/>
            <person name="Walter F."/>
            <person name="Albersmeier A."/>
            <person name="Kalinowski J."/>
            <person name="Ruckert C."/>
        </authorList>
    </citation>
    <scope>NUCLEOTIDE SEQUENCE</scope>
    <source>
        <strain evidence="2">JCM 4646</strain>
    </source>
</reference>
<sequence>MPGARRTAGAVTHARPSPEAQMPQISVDYSANLADAFDRRALGLALNQLAVKFLTVAPDGCKTRFRRADETVVVGERAEGQDLVLVDFQIFPGRSPEAKAGLTEAVLALLAEHLPAAPGRRLHTAVKVVDMDSDSYRGTTLDG</sequence>
<protein>
    <submittedName>
        <fullName evidence="2">Isomerase</fullName>
    </submittedName>
</protein>
<evidence type="ECO:0000256" key="1">
    <source>
        <dbReference type="SAM" id="MobiDB-lite"/>
    </source>
</evidence>
<dbReference type="InterPro" id="IPR014347">
    <property type="entry name" value="Tautomerase/MIF_sf"/>
</dbReference>
<keyword evidence="2" id="KW-0413">Isomerase</keyword>
<evidence type="ECO:0000313" key="3">
    <source>
        <dbReference type="Proteomes" id="UP000617734"/>
    </source>
</evidence>